<gene>
    <name evidence="1" type="ORF">NZ47_10470</name>
</gene>
<accession>A0A0B2JSX6</accession>
<dbReference type="RefSeq" id="WP_039210333.1">
    <property type="nucleotide sequence ID" value="NZ_JSCE01000197.1"/>
</dbReference>
<name>A0A0B2JSX6_9FIRM</name>
<evidence type="ECO:0000313" key="1">
    <source>
        <dbReference type="EMBL" id="KHM51445.1"/>
    </source>
</evidence>
<evidence type="ECO:0008006" key="3">
    <source>
        <dbReference type="Google" id="ProtNLM"/>
    </source>
</evidence>
<proteinExistence type="predicted"/>
<keyword evidence="2" id="KW-1185">Reference proteome</keyword>
<comment type="caution">
    <text evidence="1">The sequence shown here is derived from an EMBL/GenBank/DDBJ whole genome shotgun (WGS) entry which is preliminary data.</text>
</comment>
<sequence>MKEIDTRELENQISASNDIESVNNISNIIPELSVSQYLEELLKIHKMEAKDVIKAANLERTYGYKIFSGDKNPGRPKLLAIALAMQLSHEEVQRLLYYAKEEKLYVKNSWDRVIWYGLEKHLGVSDINIILHDFGLVPLLK</sequence>
<dbReference type="EMBL" id="JSCE01000197">
    <property type="protein sequence ID" value="KHM51445.1"/>
    <property type="molecule type" value="Genomic_DNA"/>
</dbReference>
<protein>
    <recommendedName>
        <fullName evidence="3">XRE family transcriptional regulator</fullName>
    </recommendedName>
</protein>
<dbReference type="AlphaFoldDB" id="A0A0B2JSX6"/>
<reference evidence="1 2" key="1">
    <citation type="journal article" date="2013" name="PLoS ONE">
        <title>Identification and characterization of three novel lipases belonging to families II and V from Anaerovibrio lipolyticus 5ST.</title>
        <authorList>
            <person name="Prive F."/>
            <person name="Kaderbhai N.N."/>
            <person name="Girdwood S."/>
            <person name="Worgan H.J."/>
            <person name="Pinloche E."/>
            <person name="Scollan N.D."/>
            <person name="Huws S.A."/>
            <person name="Newbold C.J."/>
        </authorList>
    </citation>
    <scope>NUCLEOTIDE SEQUENCE [LARGE SCALE GENOMIC DNA]</scope>
    <source>
        <strain evidence="1 2">5S</strain>
    </source>
</reference>
<dbReference type="Proteomes" id="UP000030993">
    <property type="component" value="Unassembled WGS sequence"/>
</dbReference>
<organism evidence="1 2">
    <name type="scientific">Anaerovibrio lipolyticus</name>
    <dbReference type="NCBI Taxonomy" id="82374"/>
    <lineage>
        <taxon>Bacteria</taxon>
        <taxon>Bacillati</taxon>
        <taxon>Bacillota</taxon>
        <taxon>Negativicutes</taxon>
        <taxon>Selenomonadales</taxon>
        <taxon>Selenomonadaceae</taxon>
        <taxon>Anaerovibrio</taxon>
    </lineage>
</organism>
<evidence type="ECO:0000313" key="2">
    <source>
        <dbReference type="Proteomes" id="UP000030993"/>
    </source>
</evidence>